<protein>
    <submittedName>
        <fullName evidence="1">Uncharacterized protein YuzE</fullName>
    </submittedName>
</protein>
<dbReference type="AlphaFoldDB" id="A0A2S6GK63"/>
<evidence type="ECO:0000313" key="1">
    <source>
        <dbReference type="EMBL" id="PPK65622.1"/>
    </source>
</evidence>
<comment type="caution">
    <text evidence="1">The sequence shown here is derived from an EMBL/GenBank/DDBJ whole genome shotgun (WGS) entry which is preliminary data.</text>
</comment>
<name>A0A2S6GK63_9PSEU</name>
<dbReference type="OrthoDB" id="2911799at2"/>
<sequence>MADAVPDDGMVAKLVPFTYDPVADASYLDLSGSGGEGPYLRQVLVQNPPGAFDVVFDLDADGRIAGIEVIGASAGLSAALLSADEPSE</sequence>
<accession>A0A2S6GK63</accession>
<gene>
    <name evidence="1" type="ORF">CLV40_113106</name>
</gene>
<keyword evidence="2" id="KW-1185">Reference proteome</keyword>
<reference evidence="1 2" key="1">
    <citation type="submission" date="2018-02" db="EMBL/GenBank/DDBJ databases">
        <title>Genomic Encyclopedia of Archaeal and Bacterial Type Strains, Phase II (KMG-II): from individual species to whole genera.</title>
        <authorList>
            <person name="Goeker M."/>
        </authorList>
    </citation>
    <scope>NUCLEOTIDE SEQUENCE [LARGE SCALE GENOMIC DNA]</scope>
    <source>
        <strain evidence="1 2">YU 961-1</strain>
    </source>
</reference>
<proteinExistence type="predicted"/>
<dbReference type="EMBL" id="PTIX01000013">
    <property type="protein sequence ID" value="PPK65622.1"/>
    <property type="molecule type" value="Genomic_DNA"/>
</dbReference>
<dbReference type="Proteomes" id="UP000239203">
    <property type="component" value="Unassembled WGS sequence"/>
</dbReference>
<dbReference type="Pfam" id="PF10049">
    <property type="entry name" value="DUF2283"/>
    <property type="match status" value="1"/>
</dbReference>
<evidence type="ECO:0000313" key="2">
    <source>
        <dbReference type="Proteomes" id="UP000239203"/>
    </source>
</evidence>
<dbReference type="InterPro" id="IPR019270">
    <property type="entry name" value="DUF2283"/>
</dbReference>
<organism evidence="1 2">
    <name type="scientific">Actinokineospora auranticolor</name>
    <dbReference type="NCBI Taxonomy" id="155976"/>
    <lineage>
        <taxon>Bacteria</taxon>
        <taxon>Bacillati</taxon>
        <taxon>Actinomycetota</taxon>
        <taxon>Actinomycetes</taxon>
        <taxon>Pseudonocardiales</taxon>
        <taxon>Pseudonocardiaceae</taxon>
        <taxon>Actinokineospora</taxon>
    </lineage>
</organism>
<dbReference type="RefSeq" id="WP_146108187.1">
    <property type="nucleotide sequence ID" value="NZ_CP154825.1"/>
</dbReference>